<keyword evidence="2" id="KW-0238">DNA-binding</keyword>
<dbReference type="InterPro" id="IPR000835">
    <property type="entry name" value="HTH_MarR-typ"/>
</dbReference>
<protein>
    <submittedName>
        <fullName evidence="5">MarR family transcriptional regulator</fullName>
    </submittedName>
</protein>
<dbReference type="Gene3D" id="1.10.10.10">
    <property type="entry name" value="Winged helix-like DNA-binding domain superfamily/Winged helix DNA-binding domain"/>
    <property type="match status" value="1"/>
</dbReference>
<dbReference type="PANTHER" id="PTHR42756">
    <property type="entry name" value="TRANSCRIPTIONAL REGULATOR, MARR"/>
    <property type="match status" value="1"/>
</dbReference>
<dbReference type="PROSITE" id="PS50995">
    <property type="entry name" value="HTH_MARR_2"/>
    <property type="match status" value="1"/>
</dbReference>
<dbReference type="InterPro" id="IPR036390">
    <property type="entry name" value="WH_DNA-bd_sf"/>
</dbReference>
<keyword evidence="6" id="KW-1185">Reference proteome</keyword>
<evidence type="ECO:0000256" key="1">
    <source>
        <dbReference type="ARBA" id="ARBA00023015"/>
    </source>
</evidence>
<evidence type="ECO:0000313" key="6">
    <source>
        <dbReference type="Proteomes" id="UP000602076"/>
    </source>
</evidence>
<dbReference type="PRINTS" id="PR00598">
    <property type="entry name" value="HTHMARR"/>
</dbReference>
<name>A0A927HB08_9BACI</name>
<dbReference type="AlphaFoldDB" id="A0A927HB08"/>
<dbReference type="Proteomes" id="UP000602076">
    <property type="component" value="Unassembled WGS sequence"/>
</dbReference>
<gene>
    <name evidence="5" type="ORF">IEO70_06395</name>
</gene>
<dbReference type="Pfam" id="PF01047">
    <property type="entry name" value="MarR"/>
    <property type="match status" value="1"/>
</dbReference>
<dbReference type="SMART" id="SM00347">
    <property type="entry name" value="HTH_MARR"/>
    <property type="match status" value="1"/>
</dbReference>
<dbReference type="EMBL" id="JACXSI010000012">
    <property type="protein sequence ID" value="MBD3107991.1"/>
    <property type="molecule type" value="Genomic_DNA"/>
</dbReference>
<comment type="caution">
    <text evidence="5">The sequence shown here is derived from an EMBL/GenBank/DDBJ whole genome shotgun (WGS) entry which is preliminary data.</text>
</comment>
<reference evidence="5" key="1">
    <citation type="submission" date="2020-09" db="EMBL/GenBank/DDBJ databases">
        <title>Bacillus faecalis sp. nov., a moderately halophilic bacterium isolated from cow faeces.</title>
        <authorList>
            <person name="Jiang L."/>
            <person name="Lee J."/>
        </authorList>
    </citation>
    <scope>NUCLEOTIDE SEQUENCE</scope>
    <source>
        <strain evidence="5">AGMB 02131</strain>
    </source>
</reference>
<accession>A0A927HB08</accession>
<evidence type="ECO:0000259" key="4">
    <source>
        <dbReference type="PROSITE" id="PS50995"/>
    </source>
</evidence>
<keyword evidence="1" id="KW-0805">Transcription regulation</keyword>
<dbReference type="GO" id="GO:0003700">
    <property type="term" value="F:DNA-binding transcription factor activity"/>
    <property type="evidence" value="ECO:0007669"/>
    <property type="project" value="InterPro"/>
</dbReference>
<feature type="domain" description="HTH marR-type" evidence="4">
    <location>
        <begin position="1"/>
        <end position="119"/>
    </location>
</feature>
<keyword evidence="3" id="KW-0804">Transcription</keyword>
<dbReference type="InterPro" id="IPR036388">
    <property type="entry name" value="WH-like_DNA-bd_sf"/>
</dbReference>
<dbReference type="PANTHER" id="PTHR42756:SF1">
    <property type="entry name" value="TRANSCRIPTIONAL REPRESSOR OF EMRAB OPERON"/>
    <property type="match status" value="1"/>
</dbReference>
<evidence type="ECO:0000256" key="3">
    <source>
        <dbReference type="ARBA" id="ARBA00023163"/>
    </source>
</evidence>
<evidence type="ECO:0000313" key="5">
    <source>
        <dbReference type="EMBL" id="MBD3107991.1"/>
    </source>
</evidence>
<sequence>MYHNHLNELLSKYNFSSTQWALLRYLSEAGPAKLSEVASYWQVERPTVTPIVQKLYERGIIFVAPGKDKRQKVMHVSEAGLELHKAIKAEMDAFQEELLQGVTGEEREVTEQVLEKMLVNMMKRKG</sequence>
<organism evidence="5 6">
    <name type="scientific">Peribacillus faecalis</name>
    <dbReference type="NCBI Taxonomy" id="2772559"/>
    <lineage>
        <taxon>Bacteria</taxon>
        <taxon>Bacillati</taxon>
        <taxon>Bacillota</taxon>
        <taxon>Bacilli</taxon>
        <taxon>Bacillales</taxon>
        <taxon>Bacillaceae</taxon>
        <taxon>Peribacillus</taxon>
    </lineage>
</organism>
<proteinExistence type="predicted"/>
<dbReference type="SUPFAM" id="SSF46785">
    <property type="entry name" value="Winged helix' DNA-binding domain"/>
    <property type="match status" value="1"/>
</dbReference>
<evidence type="ECO:0000256" key="2">
    <source>
        <dbReference type="ARBA" id="ARBA00023125"/>
    </source>
</evidence>
<dbReference type="GO" id="GO:0003677">
    <property type="term" value="F:DNA binding"/>
    <property type="evidence" value="ECO:0007669"/>
    <property type="project" value="UniProtKB-KW"/>
</dbReference>